<evidence type="ECO:0000256" key="7">
    <source>
        <dbReference type="SAM" id="Phobius"/>
    </source>
</evidence>
<feature type="transmembrane region" description="Helical" evidence="7">
    <location>
        <begin position="425"/>
        <end position="445"/>
    </location>
</feature>
<gene>
    <name evidence="9" type="ORF">HMPREF9439_01574</name>
</gene>
<feature type="transmembrane region" description="Helical" evidence="7">
    <location>
        <begin position="246"/>
        <end position="265"/>
    </location>
</feature>
<reference evidence="9 10" key="1">
    <citation type="submission" date="2011-02" db="EMBL/GenBank/DDBJ databases">
        <authorList>
            <person name="Weinstock G."/>
            <person name="Sodergren E."/>
            <person name="Clifton S."/>
            <person name="Fulton L."/>
            <person name="Fulton B."/>
            <person name="Courtney L."/>
            <person name="Fronick C."/>
            <person name="Harrison M."/>
            <person name="Strong C."/>
            <person name="Farmer C."/>
            <person name="Delahaunty K."/>
            <person name="Markovic C."/>
            <person name="Hall O."/>
            <person name="Minx P."/>
            <person name="Tomlinson C."/>
            <person name="Mitreva M."/>
            <person name="Hou S."/>
            <person name="Chen J."/>
            <person name="Wollam A."/>
            <person name="Pepin K.H."/>
            <person name="Johnson M."/>
            <person name="Bhonagiri V."/>
            <person name="Zhang X."/>
            <person name="Suruliraj S."/>
            <person name="Warren W."/>
            <person name="Chinwalla A."/>
            <person name="Mardis E.R."/>
            <person name="Wilson R.K."/>
        </authorList>
    </citation>
    <scope>NUCLEOTIDE SEQUENCE [LARGE SCALE GENOMIC DNA]</scope>
    <source>
        <strain evidence="9 10">YIT 11859</strain>
    </source>
</reference>
<dbReference type="GO" id="GO:0009267">
    <property type="term" value="P:cellular response to starvation"/>
    <property type="evidence" value="ECO:0007669"/>
    <property type="project" value="InterPro"/>
</dbReference>
<evidence type="ECO:0000256" key="4">
    <source>
        <dbReference type="ARBA" id="ARBA00022692"/>
    </source>
</evidence>
<feature type="transmembrane region" description="Helical" evidence="7">
    <location>
        <begin position="188"/>
        <end position="211"/>
    </location>
</feature>
<dbReference type="AlphaFoldDB" id="F3QKV9"/>
<feature type="transmembrane region" description="Helical" evidence="7">
    <location>
        <begin position="451"/>
        <end position="476"/>
    </location>
</feature>
<proteinExistence type="inferred from homology"/>
<keyword evidence="5 7" id="KW-1133">Transmembrane helix</keyword>
<evidence type="ECO:0000256" key="2">
    <source>
        <dbReference type="ARBA" id="ARBA00007755"/>
    </source>
</evidence>
<name>F3QKV9_9BURK</name>
<feature type="transmembrane region" description="Helical" evidence="7">
    <location>
        <begin position="217"/>
        <end position="237"/>
    </location>
</feature>
<keyword evidence="10" id="KW-1185">Reference proteome</keyword>
<organism evidence="9 10">
    <name type="scientific">Parasutterella excrementihominis YIT 11859</name>
    <dbReference type="NCBI Taxonomy" id="762966"/>
    <lineage>
        <taxon>Bacteria</taxon>
        <taxon>Pseudomonadati</taxon>
        <taxon>Pseudomonadota</taxon>
        <taxon>Betaproteobacteria</taxon>
        <taxon>Burkholderiales</taxon>
        <taxon>Sutterellaceae</taxon>
        <taxon>Parasutterella</taxon>
    </lineage>
</organism>
<comment type="caution">
    <text evidence="9">The sequence shown here is derived from an EMBL/GenBank/DDBJ whole genome shotgun (WGS) entry which is preliminary data.</text>
</comment>
<feature type="domain" description="CstA N-terminal" evidence="8">
    <location>
        <begin position="350"/>
        <end position="499"/>
    </location>
</feature>
<dbReference type="EMBL" id="AFBP01000047">
    <property type="protein sequence ID" value="EGG54069.1"/>
    <property type="molecule type" value="Genomic_DNA"/>
</dbReference>
<feature type="transmembrane region" description="Helical" evidence="7">
    <location>
        <begin position="513"/>
        <end position="531"/>
    </location>
</feature>
<accession>F3QKV9</accession>
<feature type="transmembrane region" description="Helical" evidence="7">
    <location>
        <begin position="281"/>
        <end position="298"/>
    </location>
</feature>
<feature type="transmembrane region" description="Helical" evidence="7">
    <location>
        <begin position="319"/>
        <end position="344"/>
    </location>
</feature>
<evidence type="ECO:0000259" key="8">
    <source>
        <dbReference type="Pfam" id="PF02554"/>
    </source>
</evidence>
<evidence type="ECO:0000313" key="9">
    <source>
        <dbReference type="EMBL" id="EGG54069.1"/>
    </source>
</evidence>
<evidence type="ECO:0000256" key="5">
    <source>
        <dbReference type="ARBA" id="ARBA00022989"/>
    </source>
</evidence>
<evidence type="ECO:0000313" key="10">
    <source>
        <dbReference type="Proteomes" id="UP000005156"/>
    </source>
</evidence>
<feature type="transmembrane region" description="Helical" evidence="7">
    <location>
        <begin position="381"/>
        <end position="405"/>
    </location>
</feature>
<evidence type="ECO:0000256" key="1">
    <source>
        <dbReference type="ARBA" id="ARBA00004651"/>
    </source>
</evidence>
<evidence type="ECO:0000256" key="6">
    <source>
        <dbReference type="ARBA" id="ARBA00023136"/>
    </source>
</evidence>
<dbReference type="InterPro" id="IPR051605">
    <property type="entry name" value="CstA"/>
</dbReference>
<comment type="similarity">
    <text evidence="2">Belongs to the peptide transporter carbon starvation (CstA) (TC 2.A.114) family.</text>
</comment>
<sequence>MEMNGFTLLIGSAVIFLIAYVVYGSWLAKQWGIDPKRKTPAETQKDGIDYLPTKPAVLLGHHFSSIAGAGPIVGPITAAVFGWVPVTLWIIVGSVFFGGVHDYGSLVASLRHKGKSIGQIIEANIGERAKILFAIFAWITLLVVIAAFANIVAATFVANPSAGTSSLLFILLAVAFGLLVYRTGISLFLGTVLGLIGMAAAFYIGHIFPIVLSKDMWLLIMMGYIFVASIAPVWILLQPRDYLNSFLLYLMIIAAFLGICFYQPTMEISPFVGFDLGHGQWLFPVLFVTVACGAISGFHSLVSSGTSSKQLDNEKNAKLIGYGSMLIEGLLAICAIISVAYVAADKLPALLKAGGPVNAFSQGTATFMTALGLDFNLSKEFVALTISAFALTTLDTATRLGRFIFQELVTRPVESRNGGKEQPIAAFLGNRYVATAITIALAWYMSVGSYLTIWPIFGTANQMLAALSLLAIAAWLRKENRKTFMVTIPMYFMFAVTFCSLGQLIYANLGKNWLIVGISAGQAVLSAALFIEAYRVFSNDKGQIPSNLKAQNQE</sequence>
<dbReference type="Pfam" id="PF02554">
    <property type="entry name" value="CstA"/>
    <property type="match status" value="2"/>
</dbReference>
<feature type="transmembrane region" description="Helical" evidence="7">
    <location>
        <begin position="63"/>
        <end position="83"/>
    </location>
</feature>
<dbReference type="HOGENOM" id="CLU_010531_4_1_4"/>
<dbReference type="eggNOG" id="COG1966">
    <property type="taxonomic scope" value="Bacteria"/>
</dbReference>
<keyword evidence="6 7" id="KW-0472">Membrane</keyword>
<evidence type="ECO:0000256" key="3">
    <source>
        <dbReference type="ARBA" id="ARBA00022475"/>
    </source>
</evidence>
<protein>
    <submittedName>
        <fullName evidence="9">Carbon starvation protein CstA</fullName>
    </submittedName>
</protein>
<dbReference type="GO" id="GO:0005886">
    <property type="term" value="C:plasma membrane"/>
    <property type="evidence" value="ECO:0007669"/>
    <property type="project" value="UniProtKB-SubCell"/>
</dbReference>
<keyword evidence="4 7" id="KW-0812">Transmembrane</keyword>
<feature type="transmembrane region" description="Helical" evidence="7">
    <location>
        <begin position="89"/>
        <end position="110"/>
    </location>
</feature>
<feature type="transmembrane region" description="Helical" evidence="7">
    <location>
        <begin position="488"/>
        <end position="507"/>
    </location>
</feature>
<dbReference type="PANTHER" id="PTHR30252:SF0">
    <property type="entry name" value="PEPTIDE TRANSPORTER CSTA"/>
    <property type="match status" value="1"/>
</dbReference>
<feature type="transmembrane region" description="Helical" evidence="7">
    <location>
        <begin position="6"/>
        <end position="28"/>
    </location>
</feature>
<feature type="transmembrane region" description="Helical" evidence="7">
    <location>
        <begin position="162"/>
        <end position="181"/>
    </location>
</feature>
<keyword evidence="3" id="KW-1003">Cell membrane</keyword>
<dbReference type="Proteomes" id="UP000005156">
    <property type="component" value="Unassembled WGS sequence"/>
</dbReference>
<feature type="domain" description="CstA N-terminal" evidence="8">
    <location>
        <begin position="4"/>
        <end position="344"/>
    </location>
</feature>
<dbReference type="InterPro" id="IPR003706">
    <property type="entry name" value="CstA_N"/>
</dbReference>
<comment type="subcellular location">
    <subcellularLocation>
        <location evidence="1">Cell membrane</location>
        <topology evidence="1">Multi-pass membrane protein</topology>
    </subcellularLocation>
</comment>
<dbReference type="PANTHER" id="PTHR30252">
    <property type="entry name" value="INNER MEMBRANE PEPTIDE TRANSPORTER"/>
    <property type="match status" value="1"/>
</dbReference>
<feature type="transmembrane region" description="Helical" evidence="7">
    <location>
        <begin position="131"/>
        <end position="156"/>
    </location>
</feature>